<gene>
    <name evidence="7" type="ORF">H8L47_16730</name>
</gene>
<dbReference type="Gene3D" id="3.30.565.10">
    <property type="entry name" value="Histidine kinase-like ATPase, C-terminal domain"/>
    <property type="match status" value="1"/>
</dbReference>
<keyword evidence="1" id="KW-0808">Transferase</keyword>
<keyword evidence="3" id="KW-0902">Two-component regulatory system</keyword>
<feature type="transmembrane region" description="Helical" evidence="4">
    <location>
        <begin position="132"/>
        <end position="150"/>
    </location>
</feature>
<dbReference type="InterPro" id="IPR011712">
    <property type="entry name" value="Sig_transdc_His_kin_sub3_dim/P"/>
</dbReference>
<name>A0ABR6ZC87_9BURK</name>
<dbReference type="Gene3D" id="1.20.5.1930">
    <property type="match status" value="1"/>
</dbReference>
<feature type="domain" description="Signal transduction histidine kinase subgroup 3 dimerisation and phosphoacceptor" evidence="5">
    <location>
        <begin position="175"/>
        <end position="240"/>
    </location>
</feature>
<protein>
    <submittedName>
        <fullName evidence="7">Sensor histidine kinase</fullName>
    </submittedName>
</protein>
<keyword evidence="8" id="KW-1185">Reference proteome</keyword>
<dbReference type="Proteomes" id="UP000646911">
    <property type="component" value="Unassembled WGS sequence"/>
</dbReference>
<evidence type="ECO:0000313" key="8">
    <source>
        <dbReference type="Proteomes" id="UP000646911"/>
    </source>
</evidence>
<keyword evidence="4" id="KW-0812">Transmembrane</keyword>
<organism evidence="7 8">
    <name type="scientific">Undibacterium umbellatum</name>
    <dbReference type="NCBI Taxonomy" id="2762300"/>
    <lineage>
        <taxon>Bacteria</taxon>
        <taxon>Pseudomonadati</taxon>
        <taxon>Pseudomonadota</taxon>
        <taxon>Betaproteobacteria</taxon>
        <taxon>Burkholderiales</taxon>
        <taxon>Oxalobacteraceae</taxon>
        <taxon>Undibacterium</taxon>
    </lineage>
</organism>
<dbReference type="InterPro" id="IPR036890">
    <property type="entry name" value="HATPase_C_sf"/>
</dbReference>
<sequence>MLSTLSFPWVPVRYGKAPYFWLFSFAIFGWKYLYVAPNSQELIALTLSLLFFLPVYFYSFWCSGWRIYACIVTVCAMGIIWAPYNFGGSTFCIFAATMTARLPDTRKAYLTLLAVGMAIMIASILMKLETFFWVPAIIFSIPSGIGAIMGERLSRSNENLIAKQQEVEYLAALSERERIARDLHDLLGHTLSVITLKAELAGKLLDRNPEACKKEIHDIEHTARQALAEVRAAVIGYRATGLGHELQSAKNTLDAAQVALLCDVEQFTMPQNLENVLALAVREAITNIIRHAQASQCHIQLQRQGSHIVLKISDNGIAGKTGVVHKGSGLNGMSERVHALGGSLQVSTKPDITGLHLELSLPMKEET</sequence>
<evidence type="ECO:0000256" key="2">
    <source>
        <dbReference type="ARBA" id="ARBA00022777"/>
    </source>
</evidence>
<evidence type="ECO:0000256" key="1">
    <source>
        <dbReference type="ARBA" id="ARBA00022679"/>
    </source>
</evidence>
<evidence type="ECO:0000259" key="6">
    <source>
        <dbReference type="Pfam" id="PF13581"/>
    </source>
</evidence>
<feature type="transmembrane region" description="Helical" evidence="4">
    <location>
        <begin position="18"/>
        <end position="35"/>
    </location>
</feature>
<feature type="transmembrane region" description="Helical" evidence="4">
    <location>
        <begin position="65"/>
        <end position="87"/>
    </location>
</feature>
<dbReference type="CDD" id="cd16917">
    <property type="entry name" value="HATPase_UhpB-NarQ-NarX-like"/>
    <property type="match status" value="1"/>
</dbReference>
<evidence type="ECO:0000256" key="3">
    <source>
        <dbReference type="ARBA" id="ARBA00023012"/>
    </source>
</evidence>
<dbReference type="EMBL" id="JACOFX010000009">
    <property type="protein sequence ID" value="MBC3909204.1"/>
    <property type="molecule type" value="Genomic_DNA"/>
</dbReference>
<evidence type="ECO:0000313" key="7">
    <source>
        <dbReference type="EMBL" id="MBC3909204.1"/>
    </source>
</evidence>
<accession>A0ABR6ZC87</accession>
<dbReference type="InterPro" id="IPR003594">
    <property type="entry name" value="HATPase_dom"/>
</dbReference>
<keyword evidence="4" id="KW-0472">Membrane</keyword>
<feature type="domain" description="Histidine kinase/HSP90-like ATPase" evidence="6">
    <location>
        <begin position="262"/>
        <end position="320"/>
    </location>
</feature>
<dbReference type="InterPro" id="IPR050482">
    <property type="entry name" value="Sensor_HK_TwoCompSys"/>
</dbReference>
<dbReference type="Pfam" id="PF13581">
    <property type="entry name" value="HATPase_c_2"/>
    <property type="match status" value="1"/>
</dbReference>
<feature type="transmembrane region" description="Helical" evidence="4">
    <location>
        <begin position="108"/>
        <end position="126"/>
    </location>
</feature>
<evidence type="ECO:0000256" key="4">
    <source>
        <dbReference type="SAM" id="Phobius"/>
    </source>
</evidence>
<dbReference type="Pfam" id="PF07730">
    <property type="entry name" value="HisKA_3"/>
    <property type="match status" value="1"/>
</dbReference>
<dbReference type="PANTHER" id="PTHR24421">
    <property type="entry name" value="NITRATE/NITRITE SENSOR PROTEIN NARX-RELATED"/>
    <property type="match status" value="1"/>
</dbReference>
<reference evidence="7 8" key="1">
    <citation type="submission" date="2020-08" db="EMBL/GenBank/DDBJ databases">
        <title>Novel species isolated from subtropical streams in China.</title>
        <authorList>
            <person name="Lu H."/>
        </authorList>
    </citation>
    <scope>NUCLEOTIDE SEQUENCE [LARGE SCALE GENOMIC DNA]</scope>
    <source>
        <strain evidence="7 8">NL8W</strain>
    </source>
</reference>
<keyword evidence="4" id="KW-1133">Transmembrane helix</keyword>
<evidence type="ECO:0000259" key="5">
    <source>
        <dbReference type="Pfam" id="PF07730"/>
    </source>
</evidence>
<feature type="transmembrane region" description="Helical" evidence="4">
    <location>
        <begin position="42"/>
        <end position="59"/>
    </location>
</feature>
<dbReference type="GO" id="GO:0016301">
    <property type="term" value="F:kinase activity"/>
    <property type="evidence" value="ECO:0007669"/>
    <property type="project" value="UniProtKB-KW"/>
</dbReference>
<dbReference type="SUPFAM" id="SSF55874">
    <property type="entry name" value="ATPase domain of HSP90 chaperone/DNA topoisomerase II/histidine kinase"/>
    <property type="match status" value="1"/>
</dbReference>
<proteinExistence type="predicted"/>
<comment type="caution">
    <text evidence="7">The sequence shown here is derived from an EMBL/GenBank/DDBJ whole genome shotgun (WGS) entry which is preliminary data.</text>
</comment>
<dbReference type="PANTHER" id="PTHR24421:SF63">
    <property type="entry name" value="SENSOR HISTIDINE KINASE DESK"/>
    <property type="match status" value="1"/>
</dbReference>
<keyword evidence="2 7" id="KW-0418">Kinase</keyword>